<keyword evidence="2" id="KW-1185">Reference proteome</keyword>
<comment type="caution">
    <text evidence="1">The sequence shown here is derived from an EMBL/GenBank/DDBJ whole genome shotgun (WGS) entry which is preliminary data.</text>
</comment>
<evidence type="ECO:0000313" key="1">
    <source>
        <dbReference type="EMBL" id="MBC5771748.1"/>
    </source>
</evidence>
<evidence type="ECO:0000313" key="2">
    <source>
        <dbReference type="Proteomes" id="UP000620327"/>
    </source>
</evidence>
<name>A0A923ML62_9FIRM</name>
<dbReference type="AlphaFoldDB" id="A0A923ML62"/>
<proteinExistence type="predicted"/>
<gene>
    <name evidence="1" type="ORF">H8Z83_15710</name>
</gene>
<dbReference type="Proteomes" id="UP000620327">
    <property type="component" value="Unassembled WGS sequence"/>
</dbReference>
<dbReference type="RefSeq" id="WP_187015939.1">
    <property type="nucleotide sequence ID" value="NZ_JACOQI010000021.1"/>
</dbReference>
<dbReference type="EMBL" id="JACOQI010000021">
    <property type="protein sequence ID" value="MBC5771748.1"/>
    <property type="molecule type" value="Genomic_DNA"/>
</dbReference>
<organism evidence="1 2">
    <name type="scientific">Dysosmobacter segnis</name>
    <dbReference type="NCBI Taxonomy" id="2763042"/>
    <lineage>
        <taxon>Bacteria</taxon>
        <taxon>Bacillati</taxon>
        <taxon>Bacillota</taxon>
        <taxon>Clostridia</taxon>
        <taxon>Eubacteriales</taxon>
        <taxon>Oscillospiraceae</taxon>
        <taxon>Dysosmobacter</taxon>
    </lineage>
</organism>
<protein>
    <submittedName>
        <fullName evidence="1">Uncharacterized protein</fullName>
    </submittedName>
</protein>
<sequence>MKIEELIKALRGLKVETGSLACMGCGYEHNCGVSGCAIINEAVARITMLDESFGEGSVLKMAAAVLETTPEELLQSTRFQAGDTVWVLMRDEDDVPCDIGGYMFLAFAGTAVIVTAFIGDHDDLDGTLAYHIEETAVNFDSDLSVFPIPDCYAAREDAQAALDAVASRESQMKEETNAET</sequence>
<reference evidence="1" key="1">
    <citation type="submission" date="2020-08" db="EMBL/GenBank/DDBJ databases">
        <title>Genome public.</title>
        <authorList>
            <person name="Liu C."/>
            <person name="Sun Q."/>
        </authorList>
    </citation>
    <scope>NUCLEOTIDE SEQUENCE</scope>
    <source>
        <strain evidence="1">BX15</strain>
    </source>
</reference>
<accession>A0A923ML62</accession>